<accession>A0AAF0Q9X5</accession>
<gene>
    <name evidence="1" type="ORF">MTR67_010845</name>
</gene>
<dbReference type="EMBL" id="CP133613">
    <property type="protein sequence ID" value="WMV17460.1"/>
    <property type="molecule type" value="Genomic_DNA"/>
</dbReference>
<keyword evidence="2" id="KW-1185">Reference proteome</keyword>
<dbReference type="AlphaFoldDB" id="A0AAF0Q9X5"/>
<proteinExistence type="predicted"/>
<dbReference type="Proteomes" id="UP001234989">
    <property type="component" value="Chromosome 2"/>
</dbReference>
<name>A0AAF0Q9X5_SOLVR</name>
<organism evidence="1 2">
    <name type="scientific">Solanum verrucosum</name>
    <dbReference type="NCBI Taxonomy" id="315347"/>
    <lineage>
        <taxon>Eukaryota</taxon>
        <taxon>Viridiplantae</taxon>
        <taxon>Streptophyta</taxon>
        <taxon>Embryophyta</taxon>
        <taxon>Tracheophyta</taxon>
        <taxon>Spermatophyta</taxon>
        <taxon>Magnoliopsida</taxon>
        <taxon>eudicotyledons</taxon>
        <taxon>Gunneridae</taxon>
        <taxon>Pentapetalae</taxon>
        <taxon>asterids</taxon>
        <taxon>lamiids</taxon>
        <taxon>Solanales</taxon>
        <taxon>Solanaceae</taxon>
        <taxon>Solanoideae</taxon>
        <taxon>Solaneae</taxon>
        <taxon>Solanum</taxon>
    </lineage>
</organism>
<evidence type="ECO:0000313" key="1">
    <source>
        <dbReference type="EMBL" id="WMV17460.1"/>
    </source>
</evidence>
<sequence length="51" mass="6145">RIRKQTSRQISRSYRCNPRLPPTDCRVTHNLCWWSVVRIYNPTQTLPQKSC</sequence>
<protein>
    <submittedName>
        <fullName evidence="1">Uncharacterized protein</fullName>
    </submittedName>
</protein>
<reference evidence="1" key="1">
    <citation type="submission" date="2023-08" db="EMBL/GenBank/DDBJ databases">
        <title>A de novo genome assembly of Solanum verrucosum Schlechtendal, a Mexican diploid species geographically isolated from the other diploid A-genome species in potato relatives.</title>
        <authorList>
            <person name="Hosaka K."/>
        </authorList>
    </citation>
    <scope>NUCLEOTIDE SEQUENCE</scope>
    <source>
        <tissue evidence="1">Young leaves</tissue>
    </source>
</reference>
<feature type="non-terminal residue" evidence="1">
    <location>
        <position position="1"/>
    </location>
</feature>
<evidence type="ECO:0000313" key="2">
    <source>
        <dbReference type="Proteomes" id="UP001234989"/>
    </source>
</evidence>